<accession>A0LBW4</accession>
<protein>
    <submittedName>
        <fullName evidence="3">Protein tyrosine phosphatase</fullName>
    </submittedName>
</protein>
<reference evidence="4" key="1">
    <citation type="journal article" date="2009" name="Appl. Environ. Microbiol.">
        <title>Complete genome sequence of the chemolithoautotrophic marine magnetotactic coccus strain MC-1.</title>
        <authorList>
            <person name="Schubbe S."/>
            <person name="Williams T.J."/>
            <person name="Xie G."/>
            <person name="Kiss H.E."/>
            <person name="Brettin T.S."/>
            <person name="Martinez D."/>
            <person name="Ross C.A."/>
            <person name="Schuler D."/>
            <person name="Cox B.L."/>
            <person name="Nealson K.H."/>
            <person name="Bazylinski D.A."/>
        </authorList>
    </citation>
    <scope>NUCLEOTIDE SEQUENCE [LARGE SCALE GENOMIC DNA]</scope>
    <source>
        <strain evidence="4">ATCC BAA-1437 / JCM 17883 / MC-1</strain>
    </source>
</reference>
<dbReference type="RefSeq" id="WP_011714521.1">
    <property type="nucleotide sequence ID" value="NC_008576.1"/>
</dbReference>
<gene>
    <name evidence="3" type="ordered locus">Mmc1_2966</name>
</gene>
<dbReference type="Proteomes" id="UP000002586">
    <property type="component" value="Chromosome"/>
</dbReference>
<evidence type="ECO:0000256" key="1">
    <source>
        <dbReference type="ARBA" id="ARBA00022849"/>
    </source>
</evidence>
<keyword evidence="1" id="KW-0059">Arsenical resistance</keyword>
<dbReference type="AlphaFoldDB" id="A0LBW4"/>
<dbReference type="Gene3D" id="3.40.50.2300">
    <property type="match status" value="1"/>
</dbReference>
<dbReference type="PANTHER" id="PTHR43428">
    <property type="entry name" value="ARSENATE REDUCTASE"/>
    <property type="match status" value="1"/>
</dbReference>
<dbReference type="KEGG" id="mgm:Mmc1_2966"/>
<dbReference type="EMBL" id="CP000471">
    <property type="protein sequence ID" value="ABK45457.1"/>
    <property type="molecule type" value="Genomic_DNA"/>
</dbReference>
<keyword evidence="4" id="KW-1185">Reference proteome</keyword>
<name>A0LBW4_MAGMM</name>
<dbReference type="SMART" id="SM00226">
    <property type="entry name" value="LMWPc"/>
    <property type="match status" value="1"/>
</dbReference>
<dbReference type="InterPro" id="IPR036196">
    <property type="entry name" value="Ptyr_pPase_sf"/>
</dbReference>
<dbReference type="STRING" id="156889.Mmc1_2966"/>
<evidence type="ECO:0000313" key="3">
    <source>
        <dbReference type="EMBL" id="ABK45457.1"/>
    </source>
</evidence>
<proteinExistence type="predicted"/>
<feature type="domain" description="Phosphotyrosine protein phosphatase I" evidence="2">
    <location>
        <begin position="7"/>
        <end position="145"/>
    </location>
</feature>
<dbReference type="PANTHER" id="PTHR43428:SF1">
    <property type="entry name" value="ARSENATE REDUCTASE"/>
    <property type="match status" value="1"/>
</dbReference>
<dbReference type="SUPFAM" id="SSF52788">
    <property type="entry name" value="Phosphotyrosine protein phosphatases I"/>
    <property type="match status" value="1"/>
</dbReference>
<evidence type="ECO:0000259" key="2">
    <source>
        <dbReference type="SMART" id="SM00226"/>
    </source>
</evidence>
<dbReference type="HOGENOM" id="CLU_071415_3_0_5"/>
<dbReference type="Pfam" id="PF01451">
    <property type="entry name" value="LMWPc"/>
    <property type="match status" value="1"/>
</dbReference>
<dbReference type="OrthoDB" id="9793058at2"/>
<reference evidence="3 4" key="2">
    <citation type="journal article" date="2012" name="Int. J. Syst. Evol. Microbiol.">
        <title>Magnetococcus marinus gen. nov., sp. nov., a marine, magnetotactic bacterium that represents a novel lineage (Magnetococcaceae fam. nov.; Magnetococcales ord. nov.) at the base of the Alphaproteobacteria.</title>
        <authorList>
            <person name="Bazylinski D.A."/>
            <person name="Williams T.J."/>
            <person name="Lefevre C.T."/>
            <person name="Berg R.J."/>
            <person name="Zhang C.L."/>
            <person name="Bowser S.S."/>
            <person name="Dean A.J."/>
            <person name="Beveridge T.J."/>
        </authorList>
    </citation>
    <scope>NUCLEOTIDE SEQUENCE [LARGE SCALE GENOMIC DNA]</scope>
    <source>
        <strain evidence="4">ATCC BAA-1437 / JCM 17883 / MC-1</strain>
    </source>
</reference>
<dbReference type="CDD" id="cd16345">
    <property type="entry name" value="LMWP_ArsC"/>
    <property type="match status" value="1"/>
</dbReference>
<organism evidence="3 4">
    <name type="scientific">Magnetococcus marinus (strain ATCC BAA-1437 / JCM 17883 / MC-1)</name>
    <dbReference type="NCBI Taxonomy" id="156889"/>
    <lineage>
        <taxon>Bacteria</taxon>
        <taxon>Pseudomonadati</taxon>
        <taxon>Pseudomonadota</taxon>
        <taxon>Magnetococcia</taxon>
        <taxon>Magnetococcales</taxon>
        <taxon>Magnetococcaceae</taxon>
        <taxon>Magnetococcus</taxon>
    </lineage>
</organism>
<dbReference type="eggNOG" id="COG0394">
    <property type="taxonomic scope" value="Bacteria"/>
</dbReference>
<dbReference type="InterPro" id="IPR023485">
    <property type="entry name" value="Ptyr_pPase"/>
</dbReference>
<dbReference type="GO" id="GO:0046685">
    <property type="term" value="P:response to arsenic-containing substance"/>
    <property type="evidence" value="ECO:0007669"/>
    <property type="project" value="UniProtKB-KW"/>
</dbReference>
<evidence type="ECO:0000313" key="4">
    <source>
        <dbReference type="Proteomes" id="UP000002586"/>
    </source>
</evidence>
<sequence>MNDDRVYNVLFVCAHNAARSLMAEAILNREGKGHFRGYSAGSQPRTEIHPYALELLQKMHLDTSVLRPKSWSAFIESAPPPIDFAFTLCDKTAAEPTPNWPGQPLAIDWSIPDPALVEGNEAQRSLAYAETFRMITNRISVFVNLPFERLNHMSLKEQLIHIGRL</sequence>